<evidence type="ECO:0000256" key="1">
    <source>
        <dbReference type="SAM" id="MobiDB-lite"/>
    </source>
</evidence>
<protein>
    <submittedName>
        <fullName evidence="3">Uncharacterized protein</fullName>
    </submittedName>
</protein>
<dbReference type="Proteomes" id="UP000011566">
    <property type="component" value="Unassembled WGS sequence"/>
</dbReference>
<dbReference type="EMBL" id="AOMB01000014">
    <property type="protein sequence ID" value="EMA40007.1"/>
    <property type="molecule type" value="Genomic_DNA"/>
</dbReference>
<dbReference type="AlphaFoldDB" id="M0M2I8"/>
<keyword evidence="2" id="KW-0472">Membrane</keyword>
<feature type="transmembrane region" description="Helical" evidence="2">
    <location>
        <begin position="36"/>
        <end position="56"/>
    </location>
</feature>
<evidence type="ECO:0000313" key="4">
    <source>
        <dbReference type="Proteomes" id="UP000011566"/>
    </source>
</evidence>
<keyword evidence="2" id="KW-0812">Transmembrane</keyword>
<evidence type="ECO:0000313" key="3">
    <source>
        <dbReference type="EMBL" id="EMA40007.1"/>
    </source>
</evidence>
<feature type="region of interest" description="Disordered" evidence="1">
    <location>
        <begin position="59"/>
        <end position="79"/>
    </location>
</feature>
<proteinExistence type="predicted"/>
<dbReference type="PATRIC" id="fig|1132509.6.peg.1293"/>
<dbReference type="RefSeq" id="WP_007691710.1">
    <property type="nucleotide sequence ID" value="NZ_AOMB01000014.1"/>
</dbReference>
<keyword evidence="2" id="KW-1133">Transmembrane helix</keyword>
<reference evidence="3 4" key="1">
    <citation type="journal article" date="2014" name="PLoS Genet.">
        <title>Phylogenetically driven sequencing of extremely halophilic archaea reveals strategies for static and dynamic osmo-response.</title>
        <authorList>
            <person name="Becker E.A."/>
            <person name="Seitzer P.M."/>
            <person name="Tritt A."/>
            <person name="Larsen D."/>
            <person name="Krusor M."/>
            <person name="Yao A.I."/>
            <person name="Wu D."/>
            <person name="Madern D."/>
            <person name="Eisen J.A."/>
            <person name="Darling A.E."/>
            <person name="Facciotti M.T."/>
        </authorList>
    </citation>
    <scope>NUCLEOTIDE SEQUENCE [LARGE SCALE GENOMIC DNA]</scope>
    <source>
        <strain evidence="3 4">100A6</strain>
    </source>
</reference>
<feature type="non-terminal residue" evidence="3">
    <location>
        <position position="1"/>
    </location>
</feature>
<name>M0M2I8_9EURY</name>
<sequence length="79" mass="8004">RGERAAFAFAAVLLMAPALLFNPIRTLLGANAGFGPLTFDLALRAVGGVLFAALALSNRRRAGSGATPTDDGESSATEA</sequence>
<accession>M0M2I8</accession>
<organism evidence="3 4">
    <name type="scientific">Halococcus hamelinensis 100A6</name>
    <dbReference type="NCBI Taxonomy" id="1132509"/>
    <lineage>
        <taxon>Archaea</taxon>
        <taxon>Methanobacteriati</taxon>
        <taxon>Methanobacteriota</taxon>
        <taxon>Stenosarchaea group</taxon>
        <taxon>Halobacteria</taxon>
        <taxon>Halobacteriales</taxon>
        <taxon>Halococcaceae</taxon>
        <taxon>Halococcus</taxon>
    </lineage>
</organism>
<gene>
    <name evidence="3" type="ORF">C447_05628</name>
</gene>
<evidence type="ECO:0000256" key="2">
    <source>
        <dbReference type="SAM" id="Phobius"/>
    </source>
</evidence>
<comment type="caution">
    <text evidence="3">The sequence shown here is derived from an EMBL/GenBank/DDBJ whole genome shotgun (WGS) entry which is preliminary data.</text>
</comment>
<keyword evidence="4" id="KW-1185">Reference proteome</keyword>